<evidence type="ECO:0000313" key="2">
    <source>
        <dbReference type="Proteomes" id="UP000244336"/>
    </source>
</evidence>
<organism evidence="1 2">
    <name type="scientific">Panicum hallii var. hallii</name>
    <dbReference type="NCBI Taxonomy" id="1504633"/>
    <lineage>
        <taxon>Eukaryota</taxon>
        <taxon>Viridiplantae</taxon>
        <taxon>Streptophyta</taxon>
        <taxon>Embryophyta</taxon>
        <taxon>Tracheophyta</taxon>
        <taxon>Spermatophyta</taxon>
        <taxon>Magnoliopsida</taxon>
        <taxon>Liliopsida</taxon>
        <taxon>Poales</taxon>
        <taxon>Poaceae</taxon>
        <taxon>PACMAD clade</taxon>
        <taxon>Panicoideae</taxon>
        <taxon>Panicodae</taxon>
        <taxon>Paniceae</taxon>
        <taxon>Panicinae</taxon>
        <taxon>Panicum</taxon>
        <taxon>Panicum sect. Panicum</taxon>
    </lineage>
</organism>
<keyword evidence="2" id="KW-1185">Reference proteome</keyword>
<sequence length="144" mass="16117">MHGPAGWPYDTFLFITRELEGDEEALTTALTRTHDSILPSRPQPLLPCRRTRPLRLAAASRTASRRSLAAAAATAAHLNFLHCHGPAGLCILVLLRQPTPPLLPGDLEVYAGYDQLLRTLQDKFFFHFTIHKEVPTYVLSCWTQ</sequence>
<dbReference type="AlphaFoldDB" id="A0A2T7ET53"/>
<dbReference type="Gramene" id="PUZ71009">
    <property type="protein sequence ID" value="PUZ71009"/>
    <property type="gene ID" value="GQ55_2G280400"/>
</dbReference>
<reference evidence="1 2" key="1">
    <citation type="submission" date="2018-04" db="EMBL/GenBank/DDBJ databases">
        <title>WGS assembly of Panicum hallii var. hallii HAL2.</title>
        <authorList>
            <person name="Lovell J."/>
            <person name="Jenkins J."/>
            <person name="Lowry D."/>
            <person name="Mamidi S."/>
            <person name="Sreedasyam A."/>
            <person name="Weng X."/>
            <person name="Barry K."/>
            <person name="Bonette J."/>
            <person name="Campitelli B."/>
            <person name="Daum C."/>
            <person name="Gordon S."/>
            <person name="Gould B."/>
            <person name="Lipzen A."/>
            <person name="MacQueen A."/>
            <person name="Palacio-Mejia J."/>
            <person name="Plott C."/>
            <person name="Shakirov E."/>
            <person name="Shu S."/>
            <person name="Yoshinaga Y."/>
            <person name="Zane M."/>
            <person name="Rokhsar D."/>
            <person name="Grimwood J."/>
            <person name="Schmutz J."/>
            <person name="Juenger T."/>
        </authorList>
    </citation>
    <scope>NUCLEOTIDE SEQUENCE [LARGE SCALE GENOMIC DNA]</scope>
    <source>
        <strain evidence="2">cv. HAL2</strain>
    </source>
</reference>
<name>A0A2T7ET53_9POAL</name>
<dbReference type="EMBL" id="CM009750">
    <property type="protein sequence ID" value="PUZ71009.1"/>
    <property type="molecule type" value="Genomic_DNA"/>
</dbReference>
<evidence type="ECO:0000313" key="1">
    <source>
        <dbReference type="EMBL" id="PUZ71009.1"/>
    </source>
</evidence>
<proteinExistence type="predicted"/>
<protein>
    <submittedName>
        <fullName evidence="1">Uncharacterized protein</fullName>
    </submittedName>
</protein>
<accession>A0A2T7ET53</accession>
<dbReference type="Proteomes" id="UP000244336">
    <property type="component" value="Chromosome 2"/>
</dbReference>
<gene>
    <name evidence="1" type="ORF">GQ55_2G280400</name>
</gene>